<feature type="active site" description="Proton acceptor" evidence="11">
    <location>
        <position position="341"/>
    </location>
</feature>
<dbReference type="Gene3D" id="3.20.20.120">
    <property type="entry name" value="Enolase-like C-terminal domain"/>
    <property type="match status" value="1"/>
</dbReference>
<evidence type="ECO:0000256" key="1">
    <source>
        <dbReference type="ARBA" id="ARBA00005031"/>
    </source>
</evidence>
<feature type="binding site" evidence="11">
    <location>
        <position position="371"/>
    </location>
    <ligand>
        <name>(2R)-2-phosphoglycerate</name>
        <dbReference type="ChEBI" id="CHEBI:58289"/>
    </ligand>
</feature>
<dbReference type="PIRSF" id="PIRSF001400">
    <property type="entry name" value="Enolase"/>
    <property type="match status" value="1"/>
</dbReference>
<dbReference type="EMBL" id="JAUSTW010000003">
    <property type="protein sequence ID" value="MDQ0198990.1"/>
    <property type="molecule type" value="Genomic_DNA"/>
</dbReference>
<comment type="subcellular location">
    <subcellularLocation>
        <location evidence="11">Cytoplasm</location>
    </subcellularLocation>
    <subcellularLocation>
        <location evidence="11">Secreted</location>
    </subcellularLocation>
    <subcellularLocation>
        <location evidence="11">Cell surface</location>
    </subcellularLocation>
    <text evidence="11">Fractions of enolase are present in both the cytoplasm and on the cell surface.</text>
</comment>
<dbReference type="EC" id="4.2.1.11" evidence="3 11"/>
<feature type="binding site" evidence="11">
    <location>
        <position position="370"/>
    </location>
    <ligand>
        <name>(2R)-2-phosphoglycerate</name>
        <dbReference type="ChEBI" id="CHEBI:58289"/>
    </ligand>
</feature>
<evidence type="ECO:0000256" key="4">
    <source>
        <dbReference type="ARBA" id="ARBA00017068"/>
    </source>
</evidence>
<dbReference type="InterPro" id="IPR020811">
    <property type="entry name" value="Enolase_N"/>
</dbReference>
<dbReference type="SMART" id="SM01193">
    <property type="entry name" value="Enolase_N"/>
    <property type="match status" value="1"/>
</dbReference>
<comment type="catalytic activity">
    <reaction evidence="10">
        <text>(2R)-2-phosphoglycerate = phosphoenolpyruvate + H2O</text>
        <dbReference type="Rhea" id="RHEA:10164"/>
        <dbReference type="ChEBI" id="CHEBI:15377"/>
        <dbReference type="ChEBI" id="CHEBI:58289"/>
        <dbReference type="ChEBI" id="CHEBI:58702"/>
        <dbReference type="EC" id="4.2.1.11"/>
    </reaction>
    <physiologicalReaction direction="left-to-right" evidence="10">
        <dbReference type="Rhea" id="RHEA:10165"/>
    </physiologicalReaction>
</comment>
<evidence type="ECO:0000313" key="15">
    <source>
        <dbReference type="Proteomes" id="UP001224122"/>
    </source>
</evidence>
<evidence type="ECO:0000256" key="3">
    <source>
        <dbReference type="ARBA" id="ARBA00012058"/>
    </source>
</evidence>
<dbReference type="NCBIfam" id="TIGR01060">
    <property type="entry name" value="eno"/>
    <property type="match status" value="1"/>
</dbReference>
<keyword evidence="5 11" id="KW-0964">Secreted</keyword>
<dbReference type="SFLD" id="SFLDS00001">
    <property type="entry name" value="Enolase"/>
    <property type="match status" value="1"/>
</dbReference>
<comment type="cofactor">
    <cofactor evidence="11">
        <name>Mg(2+)</name>
        <dbReference type="ChEBI" id="CHEBI:18420"/>
    </cofactor>
    <text evidence="11">Binds a second Mg(2+) ion via substrate during catalysis.</text>
</comment>
<keyword evidence="9 11" id="KW-0456">Lyase</keyword>
<feature type="binding site" evidence="11">
    <location>
        <position position="165"/>
    </location>
    <ligand>
        <name>(2R)-2-phosphoglycerate</name>
        <dbReference type="ChEBI" id="CHEBI:58289"/>
    </ligand>
</feature>
<dbReference type="CDD" id="cd03313">
    <property type="entry name" value="enolase"/>
    <property type="match status" value="1"/>
</dbReference>
<keyword evidence="15" id="KW-1185">Reference proteome</keyword>
<feature type="binding site" evidence="11">
    <location>
        <position position="289"/>
    </location>
    <ligand>
        <name>Mg(2+)</name>
        <dbReference type="ChEBI" id="CHEBI:18420"/>
    </ligand>
</feature>
<dbReference type="InterPro" id="IPR020810">
    <property type="entry name" value="Enolase_C"/>
</dbReference>
<dbReference type="Pfam" id="PF00113">
    <property type="entry name" value="Enolase_C"/>
    <property type="match status" value="1"/>
</dbReference>
<dbReference type="Proteomes" id="UP001224122">
    <property type="component" value="Unassembled WGS sequence"/>
</dbReference>
<keyword evidence="6 11" id="KW-0479">Metal-binding</keyword>
<feature type="binding site" evidence="11">
    <location>
        <position position="244"/>
    </location>
    <ligand>
        <name>Mg(2+)</name>
        <dbReference type="ChEBI" id="CHEBI:18420"/>
    </ligand>
</feature>
<feature type="domain" description="Enolase N-terminal" evidence="13">
    <location>
        <begin position="4"/>
        <end position="136"/>
    </location>
</feature>
<dbReference type="SUPFAM" id="SSF51604">
    <property type="entry name" value="Enolase C-terminal domain-like"/>
    <property type="match status" value="1"/>
</dbReference>
<feature type="domain" description="Enolase C-terminal TIM barrel" evidence="12">
    <location>
        <begin position="141"/>
        <end position="429"/>
    </location>
</feature>
<feature type="binding site" evidence="11">
    <location>
        <position position="316"/>
    </location>
    <ligand>
        <name>Mg(2+)</name>
        <dbReference type="ChEBI" id="CHEBI:18420"/>
    </ligand>
</feature>
<keyword evidence="7 11" id="KW-0460">Magnesium</keyword>
<dbReference type="PRINTS" id="PR00148">
    <property type="entry name" value="ENOLASE"/>
</dbReference>
<dbReference type="InterPro" id="IPR029017">
    <property type="entry name" value="Enolase-like_N"/>
</dbReference>
<dbReference type="SFLD" id="SFLDF00002">
    <property type="entry name" value="enolase"/>
    <property type="match status" value="1"/>
</dbReference>
<dbReference type="Pfam" id="PF03952">
    <property type="entry name" value="Enolase_N"/>
    <property type="match status" value="1"/>
</dbReference>
<comment type="caution">
    <text evidence="14">The sequence shown here is derived from an EMBL/GenBank/DDBJ whole genome shotgun (WGS) entry which is preliminary data.</text>
</comment>
<comment type="pathway">
    <text evidence="1 11">Carbohydrate degradation; glycolysis; pyruvate from D-glyceraldehyde 3-phosphate: step 4/5.</text>
</comment>
<keyword evidence="8 11" id="KW-0324">Glycolysis</keyword>
<evidence type="ECO:0000256" key="5">
    <source>
        <dbReference type="ARBA" id="ARBA00022525"/>
    </source>
</evidence>
<proteinExistence type="inferred from homology"/>
<sequence length="432" mass="46722">MPFIVDVYAREVLDSRGNPTVEVEVFTESGAFGRALVPSGASTGEYEAVELRDGDKERYLGKGVLKAVDNVNEIIAPYLVGEEFSVLDQVSIDNALIELDGTENKGKLGANAILGVSMAVAHAAANYLDIPLYQYLGGFNSKQLPVPMMNIVNGGAHADNNVDIQEFMVMPVGAPNFKEALRMGAEIFHSLRSVLKGKGLNTAVGDEGGFAPNLGSNEEALQTIIEAIEKAGYKPGEEVMLAMDVASSEIYNKEDGKYHLEGEGVVKTSEEMVAWYEELVSKYPIISIEDGLDENDWEGHKLLTERIGSKVQLVGDDLFVTNTKKLAEGIEKGIANSILIKVNQIGTLTETFDAIEMAKRAGYTAVISHRSGETEDSTIADIAVATNAGQIKTGAPSRTDRVAKYNQLLRIEDQLGESAKFNGIKSFYNLSK</sequence>
<dbReference type="InterPro" id="IPR036849">
    <property type="entry name" value="Enolase-like_C_sf"/>
</dbReference>
<evidence type="ECO:0000256" key="11">
    <source>
        <dbReference type="HAMAP-Rule" id="MF_00318"/>
    </source>
</evidence>
<dbReference type="RefSeq" id="WP_307407433.1">
    <property type="nucleotide sequence ID" value="NZ_JAUSTW010000003.1"/>
</dbReference>
<name>A0ABT9XUQ5_9BACI</name>
<dbReference type="PANTHER" id="PTHR11902">
    <property type="entry name" value="ENOLASE"/>
    <property type="match status" value="1"/>
</dbReference>
<dbReference type="SFLD" id="SFLDG00178">
    <property type="entry name" value="enolase"/>
    <property type="match status" value="1"/>
</dbReference>
<dbReference type="Gene3D" id="3.30.390.10">
    <property type="entry name" value="Enolase-like, N-terminal domain"/>
    <property type="match status" value="1"/>
</dbReference>
<feature type="active site" description="Proton donor" evidence="11">
    <location>
        <position position="207"/>
    </location>
</feature>
<evidence type="ECO:0000259" key="13">
    <source>
        <dbReference type="SMART" id="SM01193"/>
    </source>
</evidence>
<evidence type="ECO:0000256" key="10">
    <source>
        <dbReference type="ARBA" id="ARBA00048951"/>
    </source>
</evidence>
<protein>
    <recommendedName>
        <fullName evidence="4 11">Enolase</fullName>
        <ecNumber evidence="3 11">4.2.1.11</ecNumber>
    </recommendedName>
    <alternativeName>
        <fullName evidence="11">2-phospho-D-glycerate hydro-lyase</fullName>
    </alternativeName>
    <alternativeName>
        <fullName evidence="11">2-phosphoglycerate dehydratase</fullName>
    </alternativeName>
</protein>
<dbReference type="InterPro" id="IPR020809">
    <property type="entry name" value="Enolase_CS"/>
</dbReference>
<feature type="binding site" evidence="11">
    <location>
        <position position="341"/>
    </location>
    <ligand>
        <name>(2R)-2-phosphoglycerate</name>
        <dbReference type="ChEBI" id="CHEBI:58289"/>
    </ligand>
</feature>
<dbReference type="GO" id="GO:0004634">
    <property type="term" value="F:phosphopyruvate hydratase activity"/>
    <property type="evidence" value="ECO:0007669"/>
    <property type="project" value="UniProtKB-EC"/>
</dbReference>
<accession>A0ABT9XUQ5</accession>
<reference evidence="14 15" key="1">
    <citation type="submission" date="2023-07" db="EMBL/GenBank/DDBJ databases">
        <title>Genomic Encyclopedia of Type Strains, Phase IV (KMG-IV): sequencing the most valuable type-strain genomes for metagenomic binning, comparative biology and taxonomic classification.</title>
        <authorList>
            <person name="Goeker M."/>
        </authorList>
    </citation>
    <scope>NUCLEOTIDE SEQUENCE [LARGE SCALE GENOMIC DNA]</scope>
    <source>
        <strain evidence="14 15">DSM 27594</strain>
    </source>
</reference>
<evidence type="ECO:0000256" key="6">
    <source>
        <dbReference type="ARBA" id="ARBA00022723"/>
    </source>
</evidence>
<evidence type="ECO:0000256" key="7">
    <source>
        <dbReference type="ARBA" id="ARBA00022842"/>
    </source>
</evidence>
<dbReference type="PROSITE" id="PS00164">
    <property type="entry name" value="ENOLASE"/>
    <property type="match status" value="1"/>
</dbReference>
<evidence type="ECO:0000256" key="8">
    <source>
        <dbReference type="ARBA" id="ARBA00023152"/>
    </source>
</evidence>
<comment type="function">
    <text evidence="11">Catalyzes the reversible conversion of 2-phosphoglycerate (2-PG) into phosphoenolpyruvate (PEP). It is essential for the degradation of carbohydrates via glycolysis.</text>
</comment>
<dbReference type="HAMAP" id="MF_00318">
    <property type="entry name" value="Enolase"/>
    <property type="match status" value="1"/>
</dbReference>
<organism evidence="14 15">
    <name type="scientific">Neobacillus ginsengisoli</name>
    <dbReference type="NCBI Taxonomy" id="904295"/>
    <lineage>
        <taxon>Bacteria</taxon>
        <taxon>Bacillati</taxon>
        <taxon>Bacillota</taxon>
        <taxon>Bacilli</taxon>
        <taxon>Bacillales</taxon>
        <taxon>Bacillaceae</taxon>
        <taxon>Neobacillus</taxon>
    </lineage>
</organism>
<feature type="binding site" evidence="11">
    <location>
        <position position="392"/>
    </location>
    <ligand>
        <name>(2R)-2-phosphoglycerate</name>
        <dbReference type="ChEBI" id="CHEBI:58289"/>
    </ligand>
</feature>
<gene>
    <name evidence="11" type="primary">eno</name>
    <name evidence="14" type="ORF">J2S10_002148</name>
</gene>
<dbReference type="PANTHER" id="PTHR11902:SF1">
    <property type="entry name" value="ENOLASE"/>
    <property type="match status" value="1"/>
</dbReference>
<comment type="similarity">
    <text evidence="2 11">Belongs to the enolase family.</text>
</comment>
<evidence type="ECO:0000259" key="12">
    <source>
        <dbReference type="SMART" id="SM01192"/>
    </source>
</evidence>
<evidence type="ECO:0000256" key="2">
    <source>
        <dbReference type="ARBA" id="ARBA00009604"/>
    </source>
</evidence>
<keyword evidence="11" id="KW-0963">Cytoplasm</keyword>
<evidence type="ECO:0000256" key="9">
    <source>
        <dbReference type="ARBA" id="ARBA00023239"/>
    </source>
</evidence>
<dbReference type="InterPro" id="IPR000941">
    <property type="entry name" value="Enolase"/>
</dbReference>
<dbReference type="SMART" id="SM01192">
    <property type="entry name" value="Enolase_C"/>
    <property type="match status" value="1"/>
</dbReference>
<evidence type="ECO:0000313" key="14">
    <source>
        <dbReference type="EMBL" id="MDQ0198990.1"/>
    </source>
</evidence>
<dbReference type="SUPFAM" id="SSF54826">
    <property type="entry name" value="Enolase N-terminal domain-like"/>
    <property type="match status" value="1"/>
</dbReference>